<keyword evidence="2" id="KW-1185">Reference proteome</keyword>
<name>A0A482X7D4_LAOST</name>
<evidence type="ECO:0000313" key="1">
    <source>
        <dbReference type="EMBL" id="RZF41592.1"/>
    </source>
</evidence>
<dbReference type="Proteomes" id="UP000291343">
    <property type="component" value="Unassembled WGS sequence"/>
</dbReference>
<evidence type="ECO:0000313" key="2">
    <source>
        <dbReference type="Proteomes" id="UP000291343"/>
    </source>
</evidence>
<comment type="caution">
    <text evidence="1">The sequence shown here is derived from an EMBL/GenBank/DDBJ whole genome shotgun (WGS) entry which is preliminary data.</text>
</comment>
<dbReference type="EMBL" id="QKKF02016774">
    <property type="protein sequence ID" value="RZF41592.1"/>
    <property type="molecule type" value="Genomic_DNA"/>
</dbReference>
<proteinExistence type="predicted"/>
<accession>A0A482X7D4</accession>
<reference evidence="1 2" key="1">
    <citation type="journal article" date="2017" name="Gigascience">
        <title>Genome sequence of the small brown planthopper, Laodelphax striatellus.</title>
        <authorList>
            <person name="Zhu J."/>
            <person name="Jiang F."/>
            <person name="Wang X."/>
            <person name="Yang P."/>
            <person name="Bao Y."/>
            <person name="Zhao W."/>
            <person name="Wang W."/>
            <person name="Lu H."/>
            <person name="Wang Q."/>
            <person name="Cui N."/>
            <person name="Li J."/>
            <person name="Chen X."/>
            <person name="Luo L."/>
            <person name="Yu J."/>
            <person name="Kang L."/>
            <person name="Cui F."/>
        </authorList>
    </citation>
    <scope>NUCLEOTIDE SEQUENCE [LARGE SCALE GENOMIC DNA]</scope>
    <source>
        <strain evidence="1">Lst14</strain>
    </source>
</reference>
<organism evidence="1 2">
    <name type="scientific">Laodelphax striatellus</name>
    <name type="common">Small brown planthopper</name>
    <name type="synonym">Delphax striatella</name>
    <dbReference type="NCBI Taxonomy" id="195883"/>
    <lineage>
        <taxon>Eukaryota</taxon>
        <taxon>Metazoa</taxon>
        <taxon>Ecdysozoa</taxon>
        <taxon>Arthropoda</taxon>
        <taxon>Hexapoda</taxon>
        <taxon>Insecta</taxon>
        <taxon>Pterygota</taxon>
        <taxon>Neoptera</taxon>
        <taxon>Paraneoptera</taxon>
        <taxon>Hemiptera</taxon>
        <taxon>Auchenorrhyncha</taxon>
        <taxon>Fulgoroidea</taxon>
        <taxon>Delphacidae</taxon>
        <taxon>Criomorphinae</taxon>
        <taxon>Laodelphax</taxon>
    </lineage>
</organism>
<sequence>MLPIIGCLAIKVRLYKQRFACDDAIQQIYGEKNTSEISRYGALASKWFQQAKTRVLRRSKSRDIEAVAPGTAPVADNLE</sequence>
<dbReference type="AlphaFoldDB" id="A0A482X7D4"/>
<gene>
    <name evidence="1" type="ORF">LSTR_LSTR000306</name>
</gene>
<dbReference type="InParanoid" id="A0A482X7D4"/>
<dbReference type="SMR" id="A0A482X7D4"/>
<protein>
    <submittedName>
        <fullName evidence="1">Uncharacterized protein</fullName>
    </submittedName>
</protein>